<reference evidence="2 3" key="1">
    <citation type="submission" date="2013-08" db="EMBL/GenBank/DDBJ databases">
        <title>The genome sequence of Knoellia aerolata.</title>
        <authorList>
            <person name="Zhu W."/>
            <person name="Wang G."/>
        </authorList>
    </citation>
    <scope>NUCLEOTIDE SEQUENCE [LARGE SCALE GENOMIC DNA]</scope>
    <source>
        <strain evidence="2 3">DSM 18566</strain>
    </source>
</reference>
<organism evidence="2 3">
    <name type="scientific">Knoellia aerolata DSM 18566</name>
    <dbReference type="NCBI Taxonomy" id="1385519"/>
    <lineage>
        <taxon>Bacteria</taxon>
        <taxon>Bacillati</taxon>
        <taxon>Actinomycetota</taxon>
        <taxon>Actinomycetes</taxon>
        <taxon>Micrococcales</taxon>
        <taxon>Intrasporangiaceae</taxon>
        <taxon>Knoellia</taxon>
    </lineage>
</organism>
<name>A0A0A0JS51_9MICO</name>
<accession>A0A0A0JS51</accession>
<dbReference type="STRING" id="1385519.N801_15030"/>
<dbReference type="EMBL" id="AVPL01000046">
    <property type="protein sequence ID" value="KGN40290.1"/>
    <property type="molecule type" value="Genomic_DNA"/>
</dbReference>
<protein>
    <recommendedName>
        <fullName evidence="1">SnoaL-like domain-containing protein</fullName>
    </recommendedName>
</protein>
<proteinExistence type="predicted"/>
<dbReference type="SUPFAM" id="SSF54427">
    <property type="entry name" value="NTF2-like"/>
    <property type="match status" value="1"/>
</dbReference>
<evidence type="ECO:0000313" key="2">
    <source>
        <dbReference type="EMBL" id="KGN40290.1"/>
    </source>
</evidence>
<dbReference type="InterPro" id="IPR032710">
    <property type="entry name" value="NTF2-like_dom_sf"/>
</dbReference>
<dbReference type="Proteomes" id="UP000030013">
    <property type="component" value="Unassembled WGS sequence"/>
</dbReference>
<keyword evidence="3" id="KW-1185">Reference proteome</keyword>
<dbReference type="RefSeq" id="WP_035939165.1">
    <property type="nucleotide sequence ID" value="NZ_AVPL01000046.1"/>
</dbReference>
<dbReference type="Pfam" id="PF12680">
    <property type="entry name" value="SnoaL_2"/>
    <property type="match status" value="1"/>
</dbReference>
<evidence type="ECO:0000313" key="3">
    <source>
        <dbReference type="Proteomes" id="UP000030013"/>
    </source>
</evidence>
<dbReference type="AlphaFoldDB" id="A0A0A0JS51"/>
<dbReference type="InterPro" id="IPR037401">
    <property type="entry name" value="SnoaL-like"/>
</dbReference>
<feature type="domain" description="SnoaL-like" evidence="1">
    <location>
        <begin position="13"/>
        <end position="102"/>
    </location>
</feature>
<dbReference type="eggNOG" id="COG0572">
    <property type="taxonomic scope" value="Bacteria"/>
</dbReference>
<dbReference type="Gene3D" id="3.10.450.50">
    <property type="match status" value="1"/>
</dbReference>
<gene>
    <name evidence="2" type="ORF">N801_15030</name>
</gene>
<comment type="caution">
    <text evidence="2">The sequence shown here is derived from an EMBL/GenBank/DDBJ whole genome shotgun (WGS) entry which is preliminary data.</text>
</comment>
<dbReference type="OrthoDB" id="8526151at2"/>
<sequence length="125" mass="13807">MTTDRASVEHWVAGYVVAWRTAGTAPLSDLFTADATYSPSPWASPLRGLAEIGPWWEAERDGPDEEFTLTHEVVAVDGSTAVVRVAVEYPTSRWRDLWVMTFAPDGRATSFEEWPFAPAQPDGHA</sequence>
<evidence type="ECO:0000259" key="1">
    <source>
        <dbReference type="Pfam" id="PF12680"/>
    </source>
</evidence>